<dbReference type="GO" id="GO:0016874">
    <property type="term" value="F:ligase activity"/>
    <property type="evidence" value="ECO:0007669"/>
    <property type="project" value="UniProtKB-KW"/>
</dbReference>
<protein>
    <submittedName>
        <fullName evidence="6">AMP-binding enzyme domain protein</fullName>
    </submittedName>
</protein>
<keyword evidence="7" id="KW-1185">Reference proteome</keyword>
<dbReference type="STRING" id="764299.STRIC_1149"/>
<accession>G5K2Y1</accession>
<keyword evidence="4" id="KW-0443">Lipid metabolism</keyword>
<evidence type="ECO:0000313" key="7">
    <source>
        <dbReference type="Proteomes" id="UP000003330"/>
    </source>
</evidence>
<dbReference type="EMBL" id="AEUX02000006">
    <property type="protein sequence ID" value="EHI69550.1"/>
    <property type="molecule type" value="Genomic_DNA"/>
</dbReference>
<sequence>MLLCKAAEVVYRSPQMFSGYYKDVEATEKALAHGWFHSGDIIQYDEMGLAIMVDRDKDLIKTGGESVSSSRVEAILRLHEEVRNAAVLGFPNHKWGEVVVAFVVKNKSSSLTEEELLSFSRKHLAGFENPKAIVFLDKLPETVASKILKFKLKETYLNDFTEL</sequence>
<dbReference type="Gene3D" id="3.30.300.30">
    <property type="match status" value="1"/>
</dbReference>
<proteinExistence type="inferred from homology"/>
<dbReference type="PANTHER" id="PTHR43859">
    <property type="entry name" value="ACYL-ACTIVATING ENZYME"/>
    <property type="match status" value="1"/>
</dbReference>
<dbReference type="GO" id="GO:0006631">
    <property type="term" value="P:fatty acid metabolic process"/>
    <property type="evidence" value="ECO:0007669"/>
    <property type="project" value="UniProtKB-KW"/>
</dbReference>
<comment type="similarity">
    <text evidence="1">Belongs to the ATP-dependent AMP-binding enzyme family.</text>
</comment>
<dbReference type="Proteomes" id="UP000003330">
    <property type="component" value="Unassembled WGS sequence"/>
</dbReference>
<name>G5K2Y1_9STRE</name>
<evidence type="ECO:0000259" key="5">
    <source>
        <dbReference type="Pfam" id="PF13193"/>
    </source>
</evidence>
<dbReference type="Pfam" id="PF13193">
    <property type="entry name" value="AMP-binding_C"/>
    <property type="match status" value="1"/>
</dbReference>
<gene>
    <name evidence="6" type="ORF">STRIC_1149</name>
</gene>
<evidence type="ECO:0000256" key="1">
    <source>
        <dbReference type="ARBA" id="ARBA00006432"/>
    </source>
</evidence>
<evidence type="ECO:0000256" key="2">
    <source>
        <dbReference type="ARBA" id="ARBA00022598"/>
    </source>
</evidence>
<dbReference type="AlphaFoldDB" id="G5K2Y1"/>
<feature type="domain" description="AMP-binding enzyme C-terminal" evidence="5">
    <location>
        <begin position="72"/>
        <end position="146"/>
    </location>
</feature>
<evidence type="ECO:0000256" key="4">
    <source>
        <dbReference type="ARBA" id="ARBA00023098"/>
    </source>
</evidence>
<reference evidence="6 7" key="1">
    <citation type="journal article" date="2014" name="Int. J. Syst. Evol. Microbiol.">
        <title>Phylogenomics and the dynamic genome evolution of the genus Streptococcus.</title>
        <authorList>
            <consortium name="The Broad Institute Genome Sequencing Platform"/>
            <person name="Richards V.P."/>
            <person name="Palmer S.R."/>
            <person name="Pavinski Bitar P.D."/>
            <person name="Qin X."/>
            <person name="Weinstock G.M."/>
            <person name="Highlander S.K."/>
            <person name="Town C.D."/>
            <person name="Burne R.A."/>
            <person name="Stanhope M.J."/>
        </authorList>
    </citation>
    <scope>NUCLEOTIDE SEQUENCE [LARGE SCALE GENOMIC DNA]</scope>
    <source>
        <strain evidence="6 7">707-05</strain>
    </source>
</reference>
<comment type="caution">
    <text evidence="6">The sequence shown here is derived from an EMBL/GenBank/DDBJ whole genome shotgun (WGS) entry which is preliminary data.</text>
</comment>
<evidence type="ECO:0000256" key="3">
    <source>
        <dbReference type="ARBA" id="ARBA00022832"/>
    </source>
</evidence>
<dbReference type="InterPro" id="IPR045851">
    <property type="entry name" value="AMP-bd_C_sf"/>
</dbReference>
<keyword evidence="2" id="KW-0436">Ligase</keyword>
<dbReference type="SUPFAM" id="SSF56801">
    <property type="entry name" value="Acetyl-CoA synthetase-like"/>
    <property type="match status" value="1"/>
</dbReference>
<keyword evidence="3" id="KW-0276">Fatty acid metabolism</keyword>
<dbReference type="Gene3D" id="2.30.38.10">
    <property type="entry name" value="Luciferase, Domain 3"/>
    <property type="match status" value="1"/>
</dbReference>
<dbReference type="PANTHER" id="PTHR43859:SF4">
    <property type="entry name" value="BUTANOATE--COA LIGASE AAE1-RELATED"/>
    <property type="match status" value="1"/>
</dbReference>
<evidence type="ECO:0000313" key="6">
    <source>
        <dbReference type="EMBL" id="EHI69550.1"/>
    </source>
</evidence>
<dbReference type="InterPro" id="IPR025110">
    <property type="entry name" value="AMP-bd_C"/>
</dbReference>
<dbReference type="eggNOG" id="COG0318">
    <property type="taxonomic scope" value="Bacteria"/>
</dbReference>
<organism evidence="6 7">
    <name type="scientific">Streptococcus ictaluri 707-05</name>
    <dbReference type="NCBI Taxonomy" id="764299"/>
    <lineage>
        <taxon>Bacteria</taxon>
        <taxon>Bacillati</taxon>
        <taxon>Bacillota</taxon>
        <taxon>Bacilli</taxon>
        <taxon>Lactobacillales</taxon>
        <taxon>Streptococcaceae</taxon>
        <taxon>Streptococcus</taxon>
    </lineage>
</organism>